<accession>A0A3M0YZ68</accession>
<dbReference type="EMBL" id="RFKV01000045">
    <property type="protein sequence ID" value="RMD77309.1"/>
    <property type="molecule type" value="Genomic_DNA"/>
</dbReference>
<sequence length="156" mass="18163">MFQKVISFIFFAALICVYSKLNITAVVGKVRGESTEVSPFHRIFFFTKDNLLQQRVITHSFDSSDSITGVIYLDKGIEKFSLGSILFKDLEIIEVQLKFPNLVSKIEQVDSYLLDSSDLFRTVRFDYRIFWKDVKQDYDKIAVAYLIKFKSNEKDT</sequence>
<evidence type="ECO:0000313" key="2">
    <source>
        <dbReference type="Proteomes" id="UP000269410"/>
    </source>
</evidence>
<dbReference type="Proteomes" id="UP000269410">
    <property type="component" value="Unassembled WGS sequence"/>
</dbReference>
<protein>
    <submittedName>
        <fullName evidence="1">Uncharacterized protein</fullName>
    </submittedName>
</protein>
<comment type="caution">
    <text evidence="1">The sequence shown here is derived from an EMBL/GenBank/DDBJ whole genome shotgun (WGS) entry which is preliminary data.</text>
</comment>
<reference evidence="1 2" key="1">
    <citation type="submission" date="2018-10" db="EMBL/GenBank/DDBJ databases">
        <title>Thermophilic Lithotrophy and Phototrophy in an Intertidal, Iron-rich, Geothermal Spring.</title>
        <authorList>
            <person name="Ward L.M."/>
            <person name="Idei A."/>
            <person name="Nakagawa M."/>
            <person name="Ueno Y."/>
            <person name="Fischer W."/>
            <person name="Mcglynn S.E."/>
        </authorList>
    </citation>
    <scope>NUCLEOTIDE SEQUENCE [LARGE SCALE GENOMIC DNA]</scope>
    <source>
        <strain evidence="1">J137</strain>
    </source>
</reference>
<dbReference type="AlphaFoldDB" id="A0A3M0YZ68"/>
<evidence type="ECO:0000313" key="1">
    <source>
        <dbReference type="EMBL" id="RMD77309.1"/>
    </source>
</evidence>
<proteinExistence type="predicted"/>
<gene>
    <name evidence="1" type="ORF">D6810_01315</name>
</gene>
<name>A0A3M0YZ68_9BACT</name>
<organism evidence="1 2">
    <name type="scientific">Candidatus Dojkabacteria bacterium</name>
    <dbReference type="NCBI Taxonomy" id="2099670"/>
    <lineage>
        <taxon>Bacteria</taxon>
        <taxon>Candidatus Dojkabacteria</taxon>
    </lineage>
</organism>